<evidence type="ECO:0000256" key="2">
    <source>
        <dbReference type="ARBA" id="ARBA00004370"/>
    </source>
</evidence>
<evidence type="ECO:0000256" key="6">
    <source>
        <dbReference type="ARBA" id="ARBA00022741"/>
    </source>
</evidence>
<dbReference type="SMART" id="SM00304">
    <property type="entry name" value="HAMP"/>
    <property type="match status" value="1"/>
</dbReference>
<evidence type="ECO:0000256" key="4">
    <source>
        <dbReference type="ARBA" id="ARBA00022553"/>
    </source>
</evidence>
<dbReference type="Gene3D" id="1.10.8.500">
    <property type="entry name" value="HAMP domain in histidine kinase"/>
    <property type="match status" value="1"/>
</dbReference>
<dbReference type="Proteomes" id="UP000663629">
    <property type="component" value="Chromosome 1"/>
</dbReference>
<dbReference type="CDD" id="cd00130">
    <property type="entry name" value="PAS"/>
    <property type="match status" value="1"/>
</dbReference>
<dbReference type="InterPro" id="IPR005467">
    <property type="entry name" value="His_kinase_dom"/>
</dbReference>
<keyword evidence="7" id="KW-0418">Kinase</keyword>
<dbReference type="SUPFAM" id="SSF55874">
    <property type="entry name" value="ATPase domain of HSP90 chaperone/DNA topoisomerase II/histidine kinase"/>
    <property type="match status" value="1"/>
</dbReference>
<dbReference type="SUPFAM" id="SSF158472">
    <property type="entry name" value="HAMP domain-like"/>
    <property type="match status" value="1"/>
</dbReference>
<evidence type="ECO:0000313" key="13">
    <source>
        <dbReference type="EMBL" id="QRZ12745.1"/>
    </source>
</evidence>
<dbReference type="InterPro" id="IPR036097">
    <property type="entry name" value="HisK_dim/P_sf"/>
</dbReference>
<dbReference type="Gene3D" id="1.10.287.130">
    <property type="match status" value="1"/>
</dbReference>
<gene>
    <name evidence="13" type="ORF">JWJ88_09005</name>
</gene>
<evidence type="ECO:0000256" key="8">
    <source>
        <dbReference type="ARBA" id="ARBA00022840"/>
    </source>
</evidence>
<dbReference type="Gene3D" id="3.30.450.20">
    <property type="entry name" value="PAS domain"/>
    <property type="match status" value="1"/>
</dbReference>
<sequence>MAGQVSTTMTGISRRVGGLQRRMVGTLAMVLLILSLIFLVVLSGLYRTRITAEQERAAIQLSALFHATLENAMLKRDLPGLAAIISALGHEPDISAVRVLNPELEVRFASPPALASEVLDTEQIRRALADRIPSAKALPDQPDILRAIRPVPNRAACQSCHGPVEEHPVNGILVIDFAKGELQAESRKTAVVLAFAGLAVTLASLAASWWVLRRTVINPVARIEAGTRALAEGHLDHRLPVTGQDEIATLSAGFNRMAARLQEAMGRLDAAGQTLQSVIDAIPDGIRVIGPDYRVLMANAAYVAQSGLSHAGVIGQPCYKLSHQRSSPCPDTLVICPVAEAANGRLPLNCRQIHKAPGGEERHVELAAATLVLVREGGSTACVVEAIRDLDQQARLSQEQRLSEIGLLAAGLAHEIHNPLSSISLLVDAAQSDLGAGDNPGAAGRLRMIGEEMRRTLTLTNSLMLLSMPPSEEPILVEIDRIVPEALAILSFQARQAGAKEVVDIQPGLRFLGSESDLRMLVTNLVLNAFHAMLDGGTVHITARSDGRDVVLVIADEGIGIAPSDLTRIFLPFWTRRADGTSGRGLGLAIVQSIITRWNGSVAVESTLGQGTVFTIRFPDPDARQEEGSR</sequence>
<dbReference type="EC" id="2.7.13.3" evidence="3"/>
<keyword evidence="9" id="KW-0902">Two-component regulatory system</keyword>
<feature type="domain" description="HAMP" evidence="12">
    <location>
        <begin position="214"/>
        <end position="266"/>
    </location>
</feature>
<dbReference type="InterPro" id="IPR003661">
    <property type="entry name" value="HisK_dim/P_dom"/>
</dbReference>
<dbReference type="Pfam" id="PF00672">
    <property type="entry name" value="HAMP"/>
    <property type="match status" value="1"/>
</dbReference>
<evidence type="ECO:0000256" key="9">
    <source>
        <dbReference type="ARBA" id="ARBA00023012"/>
    </source>
</evidence>
<keyword evidence="10" id="KW-0812">Transmembrane</keyword>
<dbReference type="PROSITE" id="PS50109">
    <property type="entry name" value="HIS_KIN"/>
    <property type="match status" value="1"/>
</dbReference>
<reference evidence="13 14" key="1">
    <citation type="submission" date="2021-02" db="EMBL/GenBank/DDBJ databases">
        <title>Paracoccus methylovroum sp.nov., a new methanol and methylamine utilizing methylotrophic denitrifer.</title>
        <authorList>
            <person name="Timsy T."/>
            <person name="Behrendt U."/>
            <person name="Ulrich A."/>
            <person name="Spanner T."/>
            <person name="Foesel B.U."/>
            <person name="Horn M.A."/>
            <person name="Kolb S."/>
        </authorList>
    </citation>
    <scope>NUCLEOTIDE SEQUENCE [LARGE SCALE GENOMIC DNA]</scope>
    <source>
        <strain evidence="13 14">H4-D09</strain>
    </source>
</reference>
<dbReference type="CDD" id="cd00082">
    <property type="entry name" value="HisKA"/>
    <property type="match status" value="1"/>
</dbReference>
<dbReference type="PROSITE" id="PS50885">
    <property type="entry name" value="HAMP"/>
    <property type="match status" value="1"/>
</dbReference>
<keyword evidence="6" id="KW-0547">Nucleotide-binding</keyword>
<dbReference type="CDD" id="cd06225">
    <property type="entry name" value="HAMP"/>
    <property type="match status" value="1"/>
</dbReference>
<dbReference type="Gene3D" id="3.30.565.10">
    <property type="entry name" value="Histidine kinase-like ATPase, C-terminal domain"/>
    <property type="match status" value="1"/>
</dbReference>
<dbReference type="Pfam" id="PF00512">
    <property type="entry name" value="HisKA"/>
    <property type="match status" value="1"/>
</dbReference>
<dbReference type="PRINTS" id="PR00344">
    <property type="entry name" value="BCTRLSENSOR"/>
</dbReference>
<evidence type="ECO:0000259" key="12">
    <source>
        <dbReference type="PROSITE" id="PS50885"/>
    </source>
</evidence>
<dbReference type="RefSeq" id="WP_205293772.1">
    <property type="nucleotide sequence ID" value="NZ_CP070368.1"/>
</dbReference>
<dbReference type="SMART" id="SM00387">
    <property type="entry name" value="HATPase_c"/>
    <property type="match status" value="1"/>
</dbReference>
<dbReference type="Pfam" id="PF08448">
    <property type="entry name" value="PAS_4"/>
    <property type="match status" value="1"/>
</dbReference>
<keyword evidence="10" id="KW-1133">Transmembrane helix</keyword>
<evidence type="ECO:0000256" key="1">
    <source>
        <dbReference type="ARBA" id="ARBA00000085"/>
    </source>
</evidence>
<feature type="domain" description="Histidine kinase" evidence="11">
    <location>
        <begin position="411"/>
        <end position="622"/>
    </location>
</feature>
<dbReference type="InterPro" id="IPR004358">
    <property type="entry name" value="Sig_transdc_His_kin-like_C"/>
</dbReference>
<protein>
    <recommendedName>
        <fullName evidence="3">histidine kinase</fullName>
        <ecNumber evidence="3">2.7.13.3</ecNumber>
    </recommendedName>
</protein>
<keyword evidence="8" id="KW-0067">ATP-binding</keyword>
<dbReference type="PANTHER" id="PTHR43065">
    <property type="entry name" value="SENSOR HISTIDINE KINASE"/>
    <property type="match status" value="1"/>
</dbReference>
<organism evidence="13 14">
    <name type="scientific">Paracoccus methylovorus</name>
    <dbReference type="NCBI Taxonomy" id="2812658"/>
    <lineage>
        <taxon>Bacteria</taxon>
        <taxon>Pseudomonadati</taxon>
        <taxon>Pseudomonadota</taxon>
        <taxon>Alphaproteobacteria</taxon>
        <taxon>Rhodobacterales</taxon>
        <taxon>Paracoccaceae</taxon>
        <taxon>Paracoccus</taxon>
    </lineage>
</organism>
<dbReference type="InterPro" id="IPR013656">
    <property type="entry name" value="PAS_4"/>
</dbReference>
<dbReference type="InterPro" id="IPR003594">
    <property type="entry name" value="HATPase_dom"/>
</dbReference>
<dbReference type="EMBL" id="CP070368">
    <property type="protein sequence ID" value="QRZ12745.1"/>
    <property type="molecule type" value="Genomic_DNA"/>
</dbReference>
<evidence type="ECO:0000256" key="3">
    <source>
        <dbReference type="ARBA" id="ARBA00012438"/>
    </source>
</evidence>
<feature type="transmembrane region" description="Helical" evidence="10">
    <location>
        <begin position="189"/>
        <end position="212"/>
    </location>
</feature>
<keyword evidence="10" id="KW-0472">Membrane</keyword>
<evidence type="ECO:0000259" key="11">
    <source>
        <dbReference type="PROSITE" id="PS50109"/>
    </source>
</evidence>
<dbReference type="PANTHER" id="PTHR43065:SF10">
    <property type="entry name" value="PEROXIDE STRESS-ACTIVATED HISTIDINE KINASE MAK3"/>
    <property type="match status" value="1"/>
</dbReference>
<dbReference type="SMART" id="SM00388">
    <property type="entry name" value="HisKA"/>
    <property type="match status" value="1"/>
</dbReference>
<feature type="transmembrane region" description="Helical" evidence="10">
    <location>
        <begin position="23"/>
        <end position="46"/>
    </location>
</feature>
<comment type="catalytic activity">
    <reaction evidence="1">
        <text>ATP + protein L-histidine = ADP + protein N-phospho-L-histidine.</text>
        <dbReference type="EC" id="2.7.13.3"/>
    </reaction>
</comment>
<dbReference type="Pfam" id="PF02518">
    <property type="entry name" value="HATPase_c"/>
    <property type="match status" value="1"/>
</dbReference>
<dbReference type="SUPFAM" id="SSF47384">
    <property type="entry name" value="Homodimeric domain of signal transducing histidine kinase"/>
    <property type="match status" value="1"/>
</dbReference>
<dbReference type="Gene3D" id="3.30.450.290">
    <property type="match status" value="1"/>
</dbReference>
<proteinExistence type="predicted"/>
<evidence type="ECO:0000256" key="5">
    <source>
        <dbReference type="ARBA" id="ARBA00022679"/>
    </source>
</evidence>
<name>A0ABX7JET4_9RHOB</name>
<dbReference type="InterPro" id="IPR035965">
    <property type="entry name" value="PAS-like_dom_sf"/>
</dbReference>
<keyword evidence="4" id="KW-0597">Phosphoprotein</keyword>
<evidence type="ECO:0000256" key="7">
    <source>
        <dbReference type="ARBA" id="ARBA00022777"/>
    </source>
</evidence>
<dbReference type="InterPro" id="IPR036890">
    <property type="entry name" value="HATPase_C_sf"/>
</dbReference>
<evidence type="ECO:0000313" key="14">
    <source>
        <dbReference type="Proteomes" id="UP000663629"/>
    </source>
</evidence>
<keyword evidence="5" id="KW-0808">Transferase</keyword>
<comment type="subcellular location">
    <subcellularLocation>
        <location evidence="2">Membrane</location>
    </subcellularLocation>
</comment>
<dbReference type="InterPro" id="IPR000014">
    <property type="entry name" value="PAS"/>
</dbReference>
<keyword evidence="14" id="KW-1185">Reference proteome</keyword>
<dbReference type="SUPFAM" id="SSF55785">
    <property type="entry name" value="PYP-like sensor domain (PAS domain)"/>
    <property type="match status" value="1"/>
</dbReference>
<evidence type="ECO:0000256" key="10">
    <source>
        <dbReference type="SAM" id="Phobius"/>
    </source>
</evidence>
<dbReference type="InterPro" id="IPR003660">
    <property type="entry name" value="HAMP_dom"/>
</dbReference>
<accession>A0ABX7JET4</accession>